<evidence type="ECO:0000256" key="4">
    <source>
        <dbReference type="SAM" id="MobiDB-lite"/>
    </source>
</evidence>
<name>A0A7J6E1Q8_CANSA</name>
<keyword evidence="3" id="KW-0687">Ribonucleoprotein</keyword>
<feature type="region of interest" description="Disordered" evidence="4">
    <location>
        <begin position="216"/>
        <end position="235"/>
    </location>
</feature>
<dbReference type="Pfam" id="PF00238">
    <property type="entry name" value="Ribosomal_L14"/>
    <property type="match status" value="1"/>
</dbReference>
<protein>
    <recommendedName>
        <fullName evidence="7">60S ribosomal protein L23</fullName>
    </recommendedName>
</protein>
<dbReference type="GO" id="GO:0006412">
    <property type="term" value="P:translation"/>
    <property type="evidence" value="ECO:0007669"/>
    <property type="project" value="InterPro"/>
</dbReference>
<dbReference type="Proteomes" id="UP000525078">
    <property type="component" value="Unassembled WGS sequence"/>
</dbReference>
<dbReference type="GO" id="GO:0003735">
    <property type="term" value="F:structural constituent of ribosome"/>
    <property type="evidence" value="ECO:0007669"/>
    <property type="project" value="InterPro"/>
</dbReference>
<dbReference type="HAMAP" id="MF_01367">
    <property type="entry name" value="Ribosomal_uL14"/>
    <property type="match status" value="1"/>
</dbReference>
<organism evidence="5 6">
    <name type="scientific">Cannabis sativa</name>
    <name type="common">Hemp</name>
    <name type="synonym">Marijuana</name>
    <dbReference type="NCBI Taxonomy" id="3483"/>
    <lineage>
        <taxon>Eukaryota</taxon>
        <taxon>Viridiplantae</taxon>
        <taxon>Streptophyta</taxon>
        <taxon>Embryophyta</taxon>
        <taxon>Tracheophyta</taxon>
        <taxon>Spermatophyta</taxon>
        <taxon>Magnoliopsida</taxon>
        <taxon>eudicotyledons</taxon>
        <taxon>Gunneridae</taxon>
        <taxon>Pentapetalae</taxon>
        <taxon>rosids</taxon>
        <taxon>fabids</taxon>
        <taxon>Rosales</taxon>
        <taxon>Cannabaceae</taxon>
        <taxon>Cannabis</taxon>
    </lineage>
</organism>
<dbReference type="SMART" id="SM01374">
    <property type="entry name" value="Ribosomal_L14"/>
    <property type="match status" value="1"/>
</dbReference>
<dbReference type="PANTHER" id="PTHR31390:SF2">
    <property type="entry name" value="EXPRESSED PROTEIN"/>
    <property type="match status" value="1"/>
</dbReference>
<dbReference type="EMBL" id="JAATIP010000333">
    <property type="protein sequence ID" value="KAF4351629.1"/>
    <property type="molecule type" value="Genomic_DNA"/>
</dbReference>
<dbReference type="InterPro" id="IPR021916">
    <property type="entry name" value="DUF3527"/>
</dbReference>
<dbReference type="PANTHER" id="PTHR31390">
    <property type="entry name" value="EXPRESSED PROTEIN"/>
    <property type="match status" value="1"/>
</dbReference>
<dbReference type="SUPFAM" id="SSF50193">
    <property type="entry name" value="Ribosomal protein L14"/>
    <property type="match status" value="1"/>
</dbReference>
<evidence type="ECO:0000256" key="1">
    <source>
        <dbReference type="ARBA" id="ARBA00010745"/>
    </source>
</evidence>
<dbReference type="FunFam" id="2.40.150.20:FF:000003">
    <property type="entry name" value="60S ribosomal protein L23"/>
    <property type="match status" value="1"/>
</dbReference>
<dbReference type="GO" id="GO:0005840">
    <property type="term" value="C:ribosome"/>
    <property type="evidence" value="ECO:0007669"/>
    <property type="project" value="UniProtKB-KW"/>
</dbReference>
<proteinExistence type="inferred from homology"/>
<gene>
    <name evidence="5" type="ORF">F8388_003282</name>
</gene>
<evidence type="ECO:0000256" key="3">
    <source>
        <dbReference type="ARBA" id="ARBA00023274"/>
    </source>
</evidence>
<dbReference type="PROSITE" id="PS00049">
    <property type="entry name" value="RIBOSOMAL_L14"/>
    <property type="match status" value="1"/>
</dbReference>
<dbReference type="NCBIfam" id="NF006344">
    <property type="entry name" value="PRK08571.1"/>
    <property type="match status" value="1"/>
</dbReference>
<keyword evidence="2" id="KW-0689">Ribosomal protein</keyword>
<reference evidence="5 6" key="1">
    <citation type="journal article" date="2020" name="bioRxiv">
        <title>Sequence and annotation of 42 cannabis genomes reveals extensive copy number variation in cannabinoid synthesis and pathogen resistance genes.</title>
        <authorList>
            <person name="Mckernan K.J."/>
            <person name="Helbert Y."/>
            <person name="Kane L.T."/>
            <person name="Ebling H."/>
            <person name="Zhang L."/>
            <person name="Liu B."/>
            <person name="Eaton Z."/>
            <person name="Mclaughlin S."/>
            <person name="Kingan S."/>
            <person name="Baybayan P."/>
            <person name="Concepcion G."/>
            <person name="Jordan M."/>
            <person name="Riva A."/>
            <person name="Barbazuk W."/>
            <person name="Harkins T."/>
        </authorList>
    </citation>
    <scope>NUCLEOTIDE SEQUENCE [LARGE SCALE GENOMIC DNA]</scope>
    <source>
        <strain evidence="6">cv. Jamaican Lion 4</strain>
        <tissue evidence="5">Leaf</tissue>
    </source>
</reference>
<evidence type="ECO:0000313" key="6">
    <source>
        <dbReference type="Proteomes" id="UP000525078"/>
    </source>
</evidence>
<sequence length="834" mass="91316">MANKFVKSKKTGFGNEDSLDSLSEEKELCGEVKYRSKSERIIRWVNPEQALILSVKHSKIGKSGGKHPFFKSTHGLDYMIPKPMISLDEKYLRRCLELIHFRASRAARWNASVNMSSVENLSPETRSGNAFDSAGLVFACPMIAGTENLVISPTGQLVLGTIMGSKSMLNILKSPLLQQYGALDSNANSKNVNSNDVNDSICYDYMESPSVLSMSSPLNVNKGTPTRERNKYGSDITQKRLVYSSSTNSACSDQTSSSATATINQGMLQCTWKGGNPHFVLSMDDHKDVYVANLWKVESKGGDKGVDYIYLFHSGKGGGQKDHEISDSHSHLVAKMKVSSSFTLAPSNSKIMETEFVLYGGNEHYMTELQTCSHNLRKSKAFTKKMSEVFKNSISSKHKTVPKYSGSSAILEDCSLESSLDTSDNHESAVGSGRLEDLPPTNFELAAVVVKDHIVNSQKEEPGGWGLGFLKKVGIKQTTKSLEASEGFRNSGDCSTSMDILIPAGVHGGPRTRNSGPSSLTERWRSGGVCDCGGWDIGCPLKILKPISSNNDVLPNTQGECKSFDFTIQGSEPSTPTLRIVNVQDDLHFIQFQRTLSVLQSFSIAVAIIHSRSHTLRPKDVHELNWSDWVLCLDSCPQKLHKFDCGAHCSLSSIFLYQDHQGFLFCDGSPSLDSNLRVERDKGITFSRLQQQPTMSKRGRGGSAGNKFRMSLGLPVAATVNCADNTGAKNLYIISVKGIKGRLNRLPSACVGDMVMATVKKGKPDLRKKVLPAVIVRQRKPWRRKDGVFMYFEDNAGVIVNPKGEMKGSAITGPIGKECADLWPRIASAANAIV</sequence>
<comment type="similarity">
    <text evidence="1">Belongs to the universal ribosomal protein uL14 family.</text>
</comment>
<evidence type="ECO:0000313" key="5">
    <source>
        <dbReference type="EMBL" id="KAF4351629.1"/>
    </source>
</evidence>
<dbReference type="AlphaFoldDB" id="A0A7J6E1Q8"/>
<dbReference type="InterPro" id="IPR036853">
    <property type="entry name" value="Ribosomal_uL14_sf"/>
</dbReference>
<accession>A0A7J6E1Q8</accession>
<dbReference type="GO" id="GO:1990904">
    <property type="term" value="C:ribonucleoprotein complex"/>
    <property type="evidence" value="ECO:0007669"/>
    <property type="project" value="UniProtKB-KW"/>
</dbReference>
<evidence type="ECO:0008006" key="7">
    <source>
        <dbReference type="Google" id="ProtNLM"/>
    </source>
</evidence>
<dbReference type="Pfam" id="PF12043">
    <property type="entry name" value="DUF3527"/>
    <property type="match status" value="1"/>
</dbReference>
<dbReference type="CDD" id="cd00337">
    <property type="entry name" value="Ribosomal_uL14"/>
    <property type="match status" value="1"/>
</dbReference>
<dbReference type="InterPro" id="IPR000218">
    <property type="entry name" value="Ribosomal_uL14"/>
</dbReference>
<evidence type="ECO:0000256" key="2">
    <source>
        <dbReference type="ARBA" id="ARBA00022980"/>
    </source>
</evidence>
<comment type="caution">
    <text evidence="5">The sequence shown here is derived from an EMBL/GenBank/DDBJ whole genome shotgun (WGS) entry which is preliminary data.</text>
</comment>
<dbReference type="Gene3D" id="2.40.150.20">
    <property type="entry name" value="Ribosomal protein L14"/>
    <property type="match status" value="1"/>
</dbReference>
<dbReference type="InterPro" id="IPR019972">
    <property type="entry name" value="Ribosomal_uL14_CS"/>
</dbReference>